<dbReference type="InterPro" id="IPR012474">
    <property type="entry name" value="Frigida"/>
</dbReference>
<dbReference type="Pfam" id="PF07899">
    <property type="entry name" value="Frigida"/>
    <property type="match status" value="1"/>
</dbReference>
<evidence type="ECO:0000256" key="3">
    <source>
        <dbReference type="ARBA" id="ARBA00022782"/>
    </source>
</evidence>
<evidence type="ECO:0000313" key="7">
    <source>
        <dbReference type="EMBL" id="KAK1434739.1"/>
    </source>
</evidence>
<evidence type="ECO:0000313" key="8">
    <source>
        <dbReference type="Proteomes" id="UP001229421"/>
    </source>
</evidence>
<name>A0AAD8L5W2_TARER</name>
<dbReference type="PANTHER" id="PTHR31791">
    <property type="entry name" value="FRIGIDA-LIKE PROTEIN 3-RELATED"/>
    <property type="match status" value="1"/>
</dbReference>
<proteinExistence type="inferred from homology"/>
<evidence type="ECO:0000256" key="1">
    <source>
        <dbReference type="ARBA" id="ARBA00008956"/>
    </source>
</evidence>
<dbReference type="EMBL" id="JAUHHV010000001">
    <property type="protein sequence ID" value="KAK1434739.1"/>
    <property type="molecule type" value="Genomic_DNA"/>
</dbReference>
<keyword evidence="3 5" id="KW-0221">Differentiation</keyword>
<sequence>MEDAQSVATLLESTASKIQQLQKAFAELESHRAVTLGLKWKQIEDHFHGLEKSLKRRFTVLEDQEKEFEVKTTQSRQILEKRQAAVMAIEEASLEKLQEKRDVAVATIADSLGKRRNGISQPDSVAPDDAVMMASSDDMKRLSDSDVKALSNPQLAKLCEEHDAQGLHKFISDNRKNLASIKEEIPIALKAAADPGRLVLDSLDGFYISSIDGKKDSNLLGLRRTCIMLMECLGILLTNLGDKSVSKVISKDVKDRAKVIAEEWKPKLDDLDVDASNGNSLEAHAFLQLVATFNIDSDFVQVDLSKLIPMVSRRRQTADLCRFLGLSDKIPGVIDVLLNSGRHIDAVNLAFSFELTQQFTPVSLLKSYLAEARRVPSAIKSANLSSNAQNDVSERELSALKAVIKCIEDHKLEDEYPPAPLQKRILQLEKAKADKKRATEVPKPQPKRPRASGTCIAPRNTNITADKNNFYARMTDHRYAPPTQYMYDNRPYAYPETHIPQYMGPATYNMAPPNHAHYFPTAYQYQAPYLH</sequence>
<gene>
    <name evidence="7" type="ORF">QVD17_00489</name>
</gene>
<feature type="region of interest" description="Disordered" evidence="6">
    <location>
        <begin position="433"/>
        <end position="459"/>
    </location>
</feature>
<evidence type="ECO:0000256" key="4">
    <source>
        <dbReference type="ARBA" id="ARBA00023089"/>
    </source>
</evidence>
<organism evidence="7 8">
    <name type="scientific">Tagetes erecta</name>
    <name type="common">African marigold</name>
    <dbReference type="NCBI Taxonomy" id="13708"/>
    <lineage>
        <taxon>Eukaryota</taxon>
        <taxon>Viridiplantae</taxon>
        <taxon>Streptophyta</taxon>
        <taxon>Embryophyta</taxon>
        <taxon>Tracheophyta</taxon>
        <taxon>Spermatophyta</taxon>
        <taxon>Magnoliopsida</taxon>
        <taxon>eudicotyledons</taxon>
        <taxon>Gunneridae</taxon>
        <taxon>Pentapetalae</taxon>
        <taxon>asterids</taxon>
        <taxon>campanulids</taxon>
        <taxon>Asterales</taxon>
        <taxon>Asteraceae</taxon>
        <taxon>Asteroideae</taxon>
        <taxon>Heliantheae alliance</taxon>
        <taxon>Tageteae</taxon>
        <taxon>Tagetes</taxon>
    </lineage>
</organism>
<dbReference type="GO" id="GO:0030154">
    <property type="term" value="P:cell differentiation"/>
    <property type="evidence" value="ECO:0007669"/>
    <property type="project" value="UniProtKB-KW"/>
</dbReference>
<dbReference type="PANTHER" id="PTHR31791:SF4">
    <property type="entry name" value="FRIGIDA-LIKE PROTEIN 3"/>
    <property type="match status" value="1"/>
</dbReference>
<comment type="similarity">
    <text evidence="1 5">Belongs to the Frigida family.</text>
</comment>
<evidence type="ECO:0000256" key="2">
    <source>
        <dbReference type="ARBA" id="ARBA00022473"/>
    </source>
</evidence>
<keyword evidence="4 5" id="KW-0287">Flowering</keyword>
<keyword evidence="8" id="KW-1185">Reference proteome</keyword>
<dbReference type="GO" id="GO:0009908">
    <property type="term" value="P:flower development"/>
    <property type="evidence" value="ECO:0007669"/>
    <property type="project" value="UniProtKB-KW"/>
</dbReference>
<comment type="caution">
    <text evidence="7">The sequence shown here is derived from an EMBL/GenBank/DDBJ whole genome shotgun (WGS) entry which is preliminary data.</text>
</comment>
<reference evidence="7" key="1">
    <citation type="journal article" date="2023" name="bioRxiv">
        <title>Improved chromosome-level genome assembly for marigold (Tagetes erecta).</title>
        <authorList>
            <person name="Jiang F."/>
            <person name="Yuan L."/>
            <person name="Wang S."/>
            <person name="Wang H."/>
            <person name="Xu D."/>
            <person name="Wang A."/>
            <person name="Fan W."/>
        </authorList>
    </citation>
    <scope>NUCLEOTIDE SEQUENCE</scope>
    <source>
        <strain evidence="7">WSJ</strain>
        <tissue evidence="7">Leaf</tissue>
    </source>
</reference>
<dbReference type="Proteomes" id="UP001229421">
    <property type="component" value="Unassembled WGS sequence"/>
</dbReference>
<accession>A0AAD8L5W2</accession>
<protein>
    <recommendedName>
        <fullName evidence="5">FRIGIDA-like protein</fullName>
    </recommendedName>
</protein>
<evidence type="ECO:0000256" key="5">
    <source>
        <dbReference type="RuleBase" id="RU364012"/>
    </source>
</evidence>
<evidence type="ECO:0000256" key="6">
    <source>
        <dbReference type="SAM" id="MobiDB-lite"/>
    </source>
</evidence>
<keyword evidence="2 5" id="KW-0217">Developmental protein</keyword>
<dbReference type="AlphaFoldDB" id="A0AAD8L5W2"/>